<dbReference type="EMBL" id="RWGY01000007">
    <property type="protein sequence ID" value="TVU38733.1"/>
    <property type="molecule type" value="Genomic_DNA"/>
</dbReference>
<gene>
    <name evidence="1" type="ORF">EJB05_12118</name>
</gene>
<organism evidence="1 2">
    <name type="scientific">Eragrostis curvula</name>
    <name type="common">weeping love grass</name>
    <dbReference type="NCBI Taxonomy" id="38414"/>
    <lineage>
        <taxon>Eukaryota</taxon>
        <taxon>Viridiplantae</taxon>
        <taxon>Streptophyta</taxon>
        <taxon>Embryophyta</taxon>
        <taxon>Tracheophyta</taxon>
        <taxon>Spermatophyta</taxon>
        <taxon>Magnoliopsida</taxon>
        <taxon>Liliopsida</taxon>
        <taxon>Poales</taxon>
        <taxon>Poaceae</taxon>
        <taxon>PACMAD clade</taxon>
        <taxon>Chloridoideae</taxon>
        <taxon>Eragrostideae</taxon>
        <taxon>Eragrostidinae</taxon>
        <taxon>Eragrostis</taxon>
    </lineage>
</organism>
<reference evidence="1 2" key="1">
    <citation type="journal article" date="2019" name="Sci. Rep.">
        <title>A high-quality genome of Eragrostis curvula grass provides insights into Poaceae evolution and supports new strategies to enhance forage quality.</title>
        <authorList>
            <person name="Carballo J."/>
            <person name="Santos B.A.C.M."/>
            <person name="Zappacosta D."/>
            <person name="Garbus I."/>
            <person name="Selva J.P."/>
            <person name="Gallo C.A."/>
            <person name="Diaz A."/>
            <person name="Albertini E."/>
            <person name="Caccamo M."/>
            <person name="Echenique V."/>
        </authorList>
    </citation>
    <scope>NUCLEOTIDE SEQUENCE [LARGE SCALE GENOMIC DNA]</scope>
    <source>
        <strain evidence="2">cv. Victoria</strain>
        <tissue evidence="1">Leaf</tissue>
    </source>
</reference>
<evidence type="ECO:0000313" key="1">
    <source>
        <dbReference type="EMBL" id="TVU38733.1"/>
    </source>
</evidence>
<comment type="caution">
    <text evidence="1">The sequence shown here is derived from an EMBL/GenBank/DDBJ whole genome shotgun (WGS) entry which is preliminary data.</text>
</comment>
<feature type="non-terminal residue" evidence="1">
    <location>
        <position position="1"/>
    </location>
</feature>
<sequence>VRPKVLCDISEEIACRSHDATRIHTVVPSAPCSGPDSTRDGFCAEIDISGSRNEITPSTDAAQSCSVSPLQFPFQMISGNAHLFVSLCARPSACAGVPAVPSNQTLRFSICLSLSSPPTSQRNSSLRRPLWTENLRLPLLLP</sequence>
<keyword evidence="2" id="KW-1185">Reference proteome</keyword>
<dbReference type="AlphaFoldDB" id="A0A5J9VRC3"/>
<evidence type="ECO:0000313" key="2">
    <source>
        <dbReference type="Proteomes" id="UP000324897"/>
    </source>
</evidence>
<dbReference type="Gramene" id="TVU38733">
    <property type="protein sequence ID" value="TVU38733"/>
    <property type="gene ID" value="EJB05_12118"/>
</dbReference>
<proteinExistence type="predicted"/>
<accession>A0A5J9VRC3</accession>
<protein>
    <submittedName>
        <fullName evidence="1">Uncharacterized protein</fullName>
    </submittedName>
</protein>
<dbReference type="Proteomes" id="UP000324897">
    <property type="component" value="Chromosome 4"/>
</dbReference>
<name>A0A5J9VRC3_9POAL</name>